<reference evidence="3" key="1">
    <citation type="submission" date="2019-03" db="EMBL/GenBank/DDBJ databases">
        <title>Lake Tanganyika Metagenome-Assembled Genomes (MAGs).</title>
        <authorList>
            <person name="Tran P."/>
        </authorList>
    </citation>
    <scope>NUCLEOTIDE SEQUENCE</scope>
    <source>
        <strain evidence="3">M_DeepCast_400m_m2_100</strain>
    </source>
</reference>
<evidence type="ECO:0000313" key="4">
    <source>
        <dbReference type="Proteomes" id="UP000748308"/>
    </source>
</evidence>
<feature type="compositionally biased region" description="Basic and acidic residues" evidence="2">
    <location>
        <begin position="152"/>
        <end position="165"/>
    </location>
</feature>
<name>A0A937XB79_UNCEI</name>
<feature type="compositionally biased region" description="Basic residues" evidence="2">
    <location>
        <begin position="141"/>
        <end position="151"/>
    </location>
</feature>
<dbReference type="Pfam" id="PF02082">
    <property type="entry name" value="Rrf2"/>
    <property type="match status" value="1"/>
</dbReference>
<dbReference type="Gene3D" id="1.10.10.10">
    <property type="entry name" value="Winged helix-like DNA-binding domain superfamily/Winged helix DNA-binding domain"/>
    <property type="match status" value="1"/>
</dbReference>
<dbReference type="InterPro" id="IPR030489">
    <property type="entry name" value="TR_Rrf2-type_CS"/>
</dbReference>
<evidence type="ECO:0000256" key="2">
    <source>
        <dbReference type="SAM" id="MobiDB-lite"/>
    </source>
</evidence>
<dbReference type="GO" id="GO:0003700">
    <property type="term" value="F:DNA-binding transcription factor activity"/>
    <property type="evidence" value="ECO:0007669"/>
    <property type="project" value="TreeGrafter"/>
</dbReference>
<gene>
    <name evidence="3" type="ORF">FJY75_12235</name>
</gene>
<dbReference type="GO" id="GO:0003677">
    <property type="term" value="F:DNA binding"/>
    <property type="evidence" value="ECO:0007669"/>
    <property type="project" value="UniProtKB-KW"/>
</dbReference>
<dbReference type="PROSITE" id="PS01332">
    <property type="entry name" value="HTH_RRF2_1"/>
    <property type="match status" value="1"/>
</dbReference>
<dbReference type="AlphaFoldDB" id="A0A937XB79"/>
<protein>
    <submittedName>
        <fullName evidence="3">Rrf2 family transcriptional regulator</fullName>
    </submittedName>
</protein>
<dbReference type="PROSITE" id="PS51197">
    <property type="entry name" value="HTH_RRF2_2"/>
    <property type="match status" value="1"/>
</dbReference>
<dbReference type="InterPro" id="IPR036388">
    <property type="entry name" value="WH-like_DNA-bd_sf"/>
</dbReference>
<accession>A0A937XB79</accession>
<feature type="compositionally biased region" description="Basic and acidic residues" evidence="2">
    <location>
        <begin position="130"/>
        <end position="140"/>
    </location>
</feature>
<dbReference type="Proteomes" id="UP000748308">
    <property type="component" value="Unassembled WGS sequence"/>
</dbReference>
<dbReference type="InterPro" id="IPR036390">
    <property type="entry name" value="WH_DNA-bd_sf"/>
</dbReference>
<comment type="caution">
    <text evidence="3">The sequence shown here is derived from an EMBL/GenBank/DDBJ whole genome shotgun (WGS) entry which is preliminary data.</text>
</comment>
<dbReference type="InterPro" id="IPR000944">
    <property type="entry name" value="Tscrpt_reg_Rrf2"/>
</dbReference>
<dbReference type="EMBL" id="VGIY01000417">
    <property type="protein sequence ID" value="MBM3318610.1"/>
    <property type="molecule type" value="Genomic_DNA"/>
</dbReference>
<dbReference type="GO" id="GO:0005829">
    <property type="term" value="C:cytosol"/>
    <property type="evidence" value="ECO:0007669"/>
    <property type="project" value="TreeGrafter"/>
</dbReference>
<dbReference type="SUPFAM" id="SSF46785">
    <property type="entry name" value="Winged helix' DNA-binding domain"/>
    <property type="match status" value="1"/>
</dbReference>
<dbReference type="PANTHER" id="PTHR33221:SF5">
    <property type="entry name" value="HTH-TYPE TRANSCRIPTIONAL REGULATOR ISCR"/>
    <property type="match status" value="1"/>
</dbReference>
<proteinExistence type="predicted"/>
<dbReference type="PANTHER" id="PTHR33221">
    <property type="entry name" value="WINGED HELIX-TURN-HELIX TRANSCRIPTIONAL REGULATOR, RRF2 FAMILY"/>
    <property type="match status" value="1"/>
</dbReference>
<feature type="region of interest" description="Disordered" evidence="2">
    <location>
        <begin position="130"/>
        <end position="165"/>
    </location>
</feature>
<dbReference type="NCBIfam" id="TIGR00738">
    <property type="entry name" value="rrf2_super"/>
    <property type="match status" value="1"/>
</dbReference>
<organism evidence="3 4">
    <name type="scientific">Eiseniibacteriota bacterium</name>
    <dbReference type="NCBI Taxonomy" id="2212470"/>
    <lineage>
        <taxon>Bacteria</taxon>
        <taxon>Candidatus Eiseniibacteriota</taxon>
    </lineage>
</organism>
<sequence>MRISTRGRYGLRAMVELARHAGDGPLLMRAITERQGIPRKYLHAILTALRSRGLVRSLRGSRGGYALGRPPEEITALDIIRALEGDIVLVDCAEHGELCGRNRTCATRALWLELSRTIERQLAGVTLAELGRRGRPDGKPGRRAAPRKASPRGKEKAHGADLPRP</sequence>
<keyword evidence="1" id="KW-0238">DNA-binding</keyword>
<evidence type="ECO:0000256" key="1">
    <source>
        <dbReference type="ARBA" id="ARBA00023125"/>
    </source>
</evidence>
<evidence type="ECO:0000313" key="3">
    <source>
        <dbReference type="EMBL" id="MBM3318610.1"/>
    </source>
</evidence>